<dbReference type="GO" id="GO:0005737">
    <property type="term" value="C:cytoplasm"/>
    <property type="evidence" value="ECO:0007669"/>
    <property type="project" value="UniProtKB-SubCell"/>
</dbReference>
<comment type="caution">
    <text evidence="8">The sequence shown here is derived from an EMBL/GenBank/DDBJ whole genome shotgun (WGS) entry which is preliminary data.</text>
</comment>
<dbReference type="InterPro" id="IPR022882">
    <property type="entry name" value="tRNA_adenine-N6_MeTrfase"/>
</dbReference>
<comment type="similarity">
    <text evidence="6">Belongs to the methyltransferase superfamily. tRNA (adenine-N(6)-)-methyltransferase family.</text>
</comment>
<evidence type="ECO:0000256" key="2">
    <source>
        <dbReference type="ARBA" id="ARBA00022603"/>
    </source>
</evidence>
<evidence type="ECO:0000256" key="1">
    <source>
        <dbReference type="ARBA" id="ARBA00022490"/>
    </source>
</evidence>
<dbReference type="InterPro" id="IPR050210">
    <property type="entry name" value="tRNA_Adenine-N(6)_MTase"/>
</dbReference>
<proteinExistence type="inferred from homology"/>
<comment type="function">
    <text evidence="6">Specifically methylates the adenine in position 37 of tRNA(1)(Val) (anticodon cmo5UAC).</text>
</comment>
<dbReference type="PRINTS" id="PR00507">
    <property type="entry name" value="N12N6MTFRASE"/>
</dbReference>
<dbReference type="Gene3D" id="3.40.50.150">
    <property type="entry name" value="Vaccinia Virus protein VP39"/>
    <property type="match status" value="1"/>
</dbReference>
<dbReference type="Pfam" id="PF05175">
    <property type="entry name" value="MTS"/>
    <property type="match status" value="1"/>
</dbReference>
<keyword evidence="1 6" id="KW-0963">Cytoplasm</keyword>
<dbReference type="SUPFAM" id="SSF53335">
    <property type="entry name" value="S-adenosyl-L-methionine-dependent methyltransferases"/>
    <property type="match status" value="1"/>
</dbReference>
<dbReference type="PANTHER" id="PTHR47739:SF1">
    <property type="entry name" value="TRNA1(VAL) (ADENINE(37)-N6)-METHYLTRANSFERASE"/>
    <property type="match status" value="1"/>
</dbReference>
<dbReference type="PROSITE" id="PS00092">
    <property type="entry name" value="N6_MTASE"/>
    <property type="match status" value="1"/>
</dbReference>
<dbReference type="GO" id="GO:0003676">
    <property type="term" value="F:nucleic acid binding"/>
    <property type="evidence" value="ECO:0007669"/>
    <property type="project" value="InterPro"/>
</dbReference>
<evidence type="ECO:0000313" key="9">
    <source>
        <dbReference type="Proteomes" id="UP000295657"/>
    </source>
</evidence>
<dbReference type="GO" id="GO:0016430">
    <property type="term" value="F:tRNA (adenine-N6)-methyltransferase activity"/>
    <property type="evidence" value="ECO:0007669"/>
    <property type="project" value="UniProtKB-UniRule"/>
</dbReference>
<evidence type="ECO:0000256" key="6">
    <source>
        <dbReference type="HAMAP-Rule" id="MF_01872"/>
    </source>
</evidence>
<dbReference type="AlphaFoldDB" id="A0A4R6VEW6"/>
<sequence>MQENPDFRFKQFSLRHDKCAMKVGTDGILLGAWIAPTEQASSCLDMGCGSGLIALMLAQRTAPHCRITAVEIDAAAMAQAQENFRHSPWSDKLRIYREDVLEFLTRSRQQFDIIAANPPYFEAAISCSNPARNQARYFAEQTHQDWLQNAAQCLSEQGQIHFILPFTAGKILQQQTDLYCLRACEVITKQGKPPHRLLLSFGRKKSPTELSRLVIYNAENQYTPDFIRLTRDFYLKF</sequence>
<evidence type="ECO:0000256" key="5">
    <source>
        <dbReference type="ARBA" id="ARBA00022694"/>
    </source>
</evidence>
<dbReference type="GO" id="GO:0008033">
    <property type="term" value="P:tRNA processing"/>
    <property type="evidence" value="ECO:0007669"/>
    <property type="project" value="UniProtKB-UniRule"/>
</dbReference>
<dbReference type="EMBL" id="SNYQ01000001">
    <property type="protein sequence ID" value="TDQ59392.1"/>
    <property type="molecule type" value="Genomic_DNA"/>
</dbReference>
<keyword evidence="2 6" id="KW-0489">Methyltransferase</keyword>
<dbReference type="HAMAP" id="MF_01872">
    <property type="entry name" value="tRNA_methyltr_YfiC"/>
    <property type="match status" value="1"/>
</dbReference>
<name>A0A4R6VEW6_9PAST</name>
<dbReference type="OrthoDB" id="5383291at2"/>
<keyword evidence="5 6" id="KW-0819">tRNA processing</keyword>
<keyword evidence="4 6" id="KW-0949">S-adenosyl-L-methionine</keyword>
<dbReference type="InterPro" id="IPR007848">
    <property type="entry name" value="Small_mtfrase_dom"/>
</dbReference>
<dbReference type="InterPro" id="IPR002052">
    <property type="entry name" value="DNA_methylase_N6_adenine_CS"/>
</dbReference>
<organism evidence="8 9">
    <name type="scientific">Mesocricetibacter intestinalis</name>
    <dbReference type="NCBI Taxonomy" id="1521930"/>
    <lineage>
        <taxon>Bacteria</taxon>
        <taxon>Pseudomonadati</taxon>
        <taxon>Pseudomonadota</taxon>
        <taxon>Gammaproteobacteria</taxon>
        <taxon>Pasteurellales</taxon>
        <taxon>Pasteurellaceae</taxon>
        <taxon>Mesocricetibacter</taxon>
    </lineage>
</organism>
<dbReference type="EC" id="2.1.1.223" evidence="6"/>
<evidence type="ECO:0000256" key="3">
    <source>
        <dbReference type="ARBA" id="ARBA00022679"/>
    </source>
</evidence>
<dbReference type="CDD" id="cd02440">
    <property type="entry name" value="AdoMet_MTases"/>
    <property type="match status" value="1"/>
</dbReference>
<comment type="catalytic activity">
    <reaction evidence="6">
        <text>adenosine(37) in tRNA1(Val) + S-adenosyl-L-methionine = N(6)-methyladenosine(37) in tRNA1(Val) + S-adenosyl-L-homocysteine + H(+)</text>
        <dbReference type="Rhea" id="RHEA:43160"/>
        <dbReference type="Rhea" id="RHEA-COMP:10369"/>
        <dbReference type="Rhea" id="RHEA-COMP:10370"/>
        <dbReference type="ChEBI" id="CHEBI:15378"/>
        <dbReference type="ChEBI" id="CHEBI:57856"/>
        <dbReference type="ChEBI" id="CHEBI:59789"/>
        <dbReference type="ChEBI" id="CHEBI:74411"/>
        <dbReference type="ChEBI" id="CHEBI:74449"/>
        <dbReference type="EC" id="2.1.1.223"/>
    </reaction>
</comment>
<protein>
    <recommendedName>
        <fullName evidence="6">tRNA1(Val) (adenine(37)-N6)-methyltransferase</fullName>
        <ecNumber evidence="6">2.1.1.223</ecNumber>
    </recommendedName>
    <alternativeName>
        <fullName evidence="6">tRNA m6A37 methyltransferase</fullName>
    </alternativeName>
</protein>
<dbReference type="GO" id="GO:0032259">
    <property type="term" value="P:methylation"/>
    <property type="evidence" value="ECO:0007669"/>
    <property type="project" value="UniProtKB-KW"/>
</dbReference>
<evidence type="ECO:0000259" key="7">
    <source>
        <dbReference type="Pfam" id="PF05175"/>
    </source>
</evidence>
<gene>
    <name evidence="8" type="ORF">EDC45_0039</name>
</gene>
<dbReference type="PANTHER" id="PTHR47739">
    <property type="entry name" value="TRNA1(VAL) (ADENINE(37)-N6)-METHYLTRANSFERASE"/>
    <property type="match status" value="1"/>
</dbReference>
<keyword evidence="3 6" id="KW-0808">Transferase</keyword>
<comment type="subcellular location">
    <subcellularLocation>
        <location evidence="6">Cytoplasm</location>
    </subcellularLocation>
</comment>
<evidence type="ECO:0000313" key="8">
    <source>
        <dbReference type="EMBL" id="TDQ59392.1"/>
    </source>
</evidence>
<dbReference type="InterPro" id="IPR029063">
    <property type="entry name" value="SAM-dependent_MTases_sf"/>
</dbReference>
<accession>A0A4R6VEW6</accession>
<feature type="domain" description="Methyltransferase small" evidence="7">
    <location>
        <begin position="38"/>
        <end position="162"/>
    </location>
</feature>
<dbReference type="Proteomes" id="UP000295657">
    <property type="component" value="Unassembled WGS sequence"/>
</dbReference>
<reference evidence="8 9" key="1">
    <citation type="submission" date="2019-03" db="EMBL/GenBank/DDBJ databases">
        <title>Genomic Encyclopedia of Type Strains, Phase IV (KMG-IV): sequencing the most valuable type-strain genomes for metagenomic binning, comparative biology and taxonomic classification.</title>
        <authorList>
            <person name="Goeker M."/>
        </authorList>
    </citation>
    <scope>NUCLEOTIDE SEQUENCE [LARGE SCALE GENOMIC DNA]</scope>
    <source>
        <strain evidence="8 9">DSM 28403</strain>
    </source>
</reference>
<evidence type="ECO:0000256" key="4">
    <source>
        <dbReference type="ARBA" id="ARBA00022691"/>
    </source>
</evidence>
<keyword evidence="9" id="KW-1185">Reference proteome</keyword>
<dbReference type="RefSeq" id="WP_133542278.1">
    <property type="nucleotide sequence ID" value="NZ_SNYQ01000001.1"/>
</dbReference>